<accession>A0ABS8YPZ2</accession>
<comment type="caution">
    <text evidence="1">The sequence shown here is derived from an EMBL/GenBank/DDBJ whole genome shotgun (WGS) entry which is preliminary data.</text>
</comment>
<keyword evidence="2" id="KW-1185">Reference proteome</keyword>
<dbReference type="EMBL" id="JAJUOS010000001">
    <property type="protein sequence ID" value="MCE5971971.1"/>
    <property type="molecule type" value="Genomic_DNA"/>
</dbReference>
<dbReference type="RefSeq" id="WP_233675000.1">
    <property type="nucleotide sequence ID" value="NZ_JAJUOS010000001.1"/>
</dbReference>
<organism evidence="1 2">
    <name type="scientific">Rhodobacter flavimaris</name>
    <dbReference type="NCBI Taxonomy" id="2907145"/>
    <lineage>
        <taxon>Bacteria</taxon>
        <taxon>Pseudomonadati</taxon>
        <taxon>Pseudomonadota</taxon>
        <taxon>Alphaproteobacteria</taxon>
        <taxon>Rhodobacterales</taxon>
        <taxon>Rhodobacter group</taxon>
        <taxon>Rhodobacter</taxon>
    </lineage>
</organism>
<proteinExistence type="predicted"/>
<protein>
    <submittedName>
        <fullName evidence="1">DUF1284 domain-containing protein</fullName>
    </submittedName>
</protein>
<evidence type="ECO:0000313" key="2">
    <source>
        <dbReference type="Proteomes" id="UP001521181"/>
    </source>
</evidence>
<name>A0ABS8YPZ2_9RHOB</name>
<dbReference type="InterPro" id="IPR009702">
    <property type="entry name" value="DUF1284"/>
</dbReference>
<gene>
    <name evidence="1" type="ORF">LZA78_00510</name>
</gene>
<sequence length="139" mass="15125">MNDTPLRYRPHHFLCSVGFEGKGYSPEFTTNMTAIVMGRLRAARGDEVEIEVVEDTDDICTPCPSRRGKACGSGHHIDQLDAAHAAALGLKPGDKLRWGEALERIRALPEDALSDICAPCQWLAFGMCAAALKRLKSGT</sequence>
<evidence type="ECO:0000313" key="1">
    <source>
        <dbReference type="EMBL" id="MCE5971971.1"/>
    </source>
</evidence>
<dbReference type="Pfam" id="PF06935">
    <property type="entry name" value="DUF1284"/>
    <property type="match status" value="1"/>
</dbReference>
<reference evidence="1 2" key="1">
    <citation type="submission" date="2021-12" db="EMBL/GenBank/DDBJ databases">
        <title>Sinirhodobacter sp. WL0062 is a bacterium isolated from seawater.</title>
        <authorList>
            <person name="Wang L."/>
            <person name="He W."/>
            <person name="Zhang D.-F."/>
        </authorList>
    </citation>
    <scope>NUCLEOTIDE SEQUENCE [LARGE SCALE GENOMIC DNA]</scope>
    <source>
        <strain evidence="1 2">WL0062</strain>
    </source>
</reference>
<dbReference type="Proteomes" id="UP001521181">
    <property type="component" value="Unassembled WGS sequence"/>
</dbReference>